<evidence type="ECO:0000259" key="13">
    <source>
        <dbReference type="PROSITE" id="PS50011"/>
    </source>
</evidence>
<feature type="chain" id="PRO_5017924846" description="Protein kinase domain-containing protein" evidence="12">
    <location>
        <begin position="18"/>
        <end position="1518"/>
    </location>
</feature>
<evidence type="ECO:0000256" key="12">
    <source>
        <dbReference type="SAM" id="SignalP"/>
    </source>
</evidence>
<dbReference type="GO" id="GO:0010976">
    <property type="term" value="P:positive regulation of neuron projection development"/>
    <property type="evidence" value="ECO:0007669"/>
    <property type="project" value="TreeGrafter"/>
</dbReference>
<comment type="caution">
    <text evidence="9">Lacks conserved residue(s) required for the propagation of feature annotation.</text>
</comment>
<proteinExistence type="predicted"/>
<evidence type="ECO:0000256" key="9">
    <source>
        <dbReference type="PROSITE-ProRule" id="PRU00121"/>
    </source>
</evidence>
<dbReference type="SMART" id="SM00219">
    <property type="entry name" value="TyrKc"/>
    <property type="match status" value="1"/>
</dbReference>
<dbReference type="InterPro" id="IPR011009">
    <property type="entry name" value="Kinase-like_dom_sf"/>
</dbReference>
<feature type="region of interest" description="Disordered" evidence="10">
    <location>
        <begin position="1063"/>
        <end position="1110"/>
    </location>
</feature>
<evidence type="ECO:0000256" key="1">
    <source>
        <dbReference type="ARBA" id="ARBA00004167"/>
    </source>
</evidence>
<dbReference type="Pfam" id="PF07714">
    <property type="entry name" value="PK_Tyr_Ser-Thr"/>
    <property type="match status" value="2"/>
</dbReference>
<feature type="domain" description="Kringle" evidence="14">
    <location>
        <begin position="807"/>
        <end position="898"/>
    </location>
</feature>
<dbReference type="PROSITE" id="PS50011">
    <property type="entry name" value="PROTEIN_KINASE_DOM"/>
    <property type="match status" value="1"/>
</dbReference>
<evidence type="ECO:0000313" key="16">
    <source>
        <dbReference type="Proteomes" id="UP000267029"/>
    </source>
</evidence>
<dbReference type="PANTHER" id="PTHR24416">
    <property type="entry name" value="TYROSINE-PROTEIN KINASE RECEPTOR"/>
    <property type="match status" value="1"/>
</dbReference>
<dbReference type="InterPro" id="IPR020635">
    <property type="entry name" value="Tyr_kinase_cat_dom"/>
</dbReference>
<keyword evidence="3 12" id="KW-0732">Signal</keyword>
<evidence type="ECO:0000256" key="7">
    <source>
        <dbReference type="ARBA" id="ARBA00023170"/>
    </source>
</evidence>
<gene>
    <name evidence="15" type="ORF">MCOS_LOCUS712</name>
</gene>
<evidence type="ECO:0000256" key="11">
    <source>
        <dbReference type="SAM" id="Phobius"/>
    </source>
</evidence>
<keyword evidence="4 11" id="KW-1133">Transmembrane helix</keyword>
<evidence type="ECO:0008006" key="17">
    <source>
        <dbReference type="Google" id="ProtNLM"/>
    </source>
</evidence>
<evidence type="ECO:0000256" key="2">
    <source>
        <dbReference type="ARBA" id="ARBA00022692"/>
    </source>
</evidence>
<keyword evidence="16" id="KW-1185">Reference proteome</keyword>
<dbReference type="GO" id="GO:0007169">
    <property type="term" value="P:cell surface receptor protein tyrosine kinase signaling pathway"/>
    <property type="evidence" value="ECO:0007669"/>
    <property type="project" value="TreeGrafter"/>
</dbReference>
<sequence length="1518" mass="168195">MVLASLVLVVSSGTVSLVNVNDTITLGPCESPEIEGLIKLRWEWYLNNDLIGPDSSPLMTLNESNRSLTVVAQLEDVNHVYGCLWFATLQNGSEIRGDLQSFIISPVTPAFLVRGLRNETVAWGTHYVVPCEAGGIKPTLEIKVNGVVYPRRHLRVVNNTTVECRAFNSAGEEKSFAYLTVTPGKSHLFPDKKLVCWSRREGFLLLWYQISDKSNLVIDLNRSHVVADTADATVLGKMWSVLWEPVQLRVQVRESESRVSWLVGWGREGGVRRVVFRVTADTHLGLIRGTDDCAAVGADPTAWNGFVPSCKPFPASMTSVCSGVLGAEVPTGSIYQVSTSRLLRVRRTNRLLSLAFHNWDTLLPPGALANSTHARCLQQAKRLVCLLVFPRCQEVEAYIEDFGGFYLEADENLLSIREVPVCHVRRSISTIWAFPRALINTWRRANSRAHMVSFQWPFRASSLSFGSGQPQASIFGLSRPGRWSGGLNAPVSPSFQGPNCQSSTPPPLLRLVITLPEDASFLRLCSDTSLKNDTALPFPLPLCLQFGPTSTTLITSTTTTTATTSVLIRSKRKTRHLNSFCVSRKPSSRVKLVICSVCRRWNFPDNFNPISFTSWQILDNLPNAVFRVGSGLERTTDSWVVELLHGSSVARSNHCLDLLSQPTFASRVSVVLLAWIRYLSGVNGPHPMPDLLLVFLGRFRQHCYLVASILCSASFKSPPGTPALMNYTSTSTYGDGWRELLSQTGNATVLLGDVCEDLPRMAIATSANSVWNNLDNRVLAISGSVCQAIDFSALLEDPGSTGNSSKDCYTGQGVLYRGLSHGHPSCLPWAELDFVKTDVIDPLASLSPSVLPAGAFGRLPANQSVCRNPLGLASKPFCVGPDSTGNLSLFYCPFLVDCAAPTFSAPTNHVGLLNRQRVNMIAISSSVCPLFFILLCLILVYIGHVYARENTATSEAEKHERRHSLLVARRARIRETHCLGRWCLRFLYACQDACSGDNRVRQSCCTGKYTEGDLSKGDQQFSVEKALDDEDEEVENCREFLRGRGVDKTVATVAAVLEHAENQPHLTPVPHTDLEPEFNSTTMSPDLPEKQISEKSSTRPSCPSFAEEATSLEAHDKASSAGSRIAKFQLESALRLASLHLFAARLKQLSYPRNQLIEERILAKSVFGNVVLARAPKFPFHKALGVGEPCVVIKTLAFGASSATETAFFREAELLVELNHPNIVKILGKLVRSQHGFTHSHVSSFKFPHCFTGFYSLCDSLHGNSRPRNVTYDVSFFLFFFFFFQGICIPLQPYSLIYEYMRDGDLSSYLHRLADASAIPSAPSNDLAVALDDSTASSGDDLETGPLSIGELLHFALDVCEAMVYLNSRLYVHRDLATRNCLVDKGVVKLADLAMCRRLPHFRGADLIDREGAAPLAVRWLPMESVLEGRFNWDTDVWSFGVLVWELFTFGRLPYGNVEVSEVIRAVSENMRLQKPRFCPHSVYKLMLRCWSPTRNERPSFRRIRSELAAELQHFQTE</sequence>
<dbReference type="SUPFAM" id="SSF57440">
    <property type="entry name" value="Kringle-like"/>
    <property type="match status" value="1"/>
</dbReference>
<keyword evidence="2 11" id="KW-0812">Transmembrane</keyword>
<evidence type="ECO:0000256" key="4">
    <source>
        <dbReference type="ARBA" id="ARBA00022989"/>
    </source>
</evidence>
<evidence type="ECO:0000256" key="5">
    <source>
        <dbReference type="ARBA" id="ARBA00023136"/>
    </source>
</evidence>
<dbReference type="GO" id="GO:0051897">
    <property type="term" value="P:positive regulation of phosphatidylinositol 3-kinase/protein kinase B signal transduction"/>
    <property type="evidence" value="ECO:0007669"/>
    <property type="project" value="TreeGrafter"/>
</dbReference>
<evidence type="ECO:0000256" key="8">
    <source>
        <dbReference type="ARBA" id="ARBA00023180"/>
    </source>
</evidence>
<accession>A0A3P6HEP2</accession>
<comment type="subcellular location">
    <subcellularLocation>
        <location evidence="1">Membrane</location>
        <topology evidence="1">Single-pass membrane protein</topology>
    </subcellularLocation>
</comment>
<feature type="signal peptide" evidence="12">
    <location>
        <begin position="1"/>
        <end position="17"/>
    </location>
</feature>
<keyword evidence="9" id="KW-0420">Kringle</keyword>
<reference evidence="15 16" key="1">
    <citation type="submission" date="2018-10" db="EMBL/GenBank/DDBJ databases">
        <authorList>
            <consortium name="Pathogen Informatics"/>
        </authorList>
    </citation>
    <scope>NUCLEOTIDE SEQUENCE [LARGE SCALE GENOMIC DNA]</scope>
</reference>
<feature type="domain" description="Protein kinase" evidence="13">
    <location>
        <begin position="1156"/>
        <end position="1512"/>
    </location>
</feature>
<dbReference type="STRING" id="53468.A0A3P6HEP2"/>
<dbReference type="PROSITE" id="PS50070">
    <property type="entry name" value="KRINGLE_2"/>
    <property type="match status" value="1"/>
</dbReference>
<name>A0A3P6HEP2_MESCO</name>
<keyword evidence="6" id="KW-1015">Disulfide bond</keyword>
<dbReference type="EMBL" id="UXSR01000067">
    <property type="protein sequence ID" value="VDD74709.1"/>
    <property type="molecule type" value="Genomic_DNA"/>
</dbReference>
<dbReference type="GO" id="GO:0004714">
    <property type="term" value="F:transmembrane receptor protein tyrosine kinase activity"/>
    <property type="evidence" value="ECO:0007669"/>
    <property type="project" value="TreeGrafter"/>
</dbReference>
<dbReference type="Gene3D" id="3.30.200.20">
    <property type="entry name" value="Phosphorylase Kinase, domain 1"/>
    <property type="match status" value="1"/>
</dbReference>
<dbReference type="InterPro" id="IPR001245">
    <property type="entry name" value="Ser-Thr/Tyr_kinase_cat_dom"/>
</dbReference>
<keyword evidence="7" id="KW-0675">Receptor</keyword>
<dbReference type="Gene3D" id="1.10.510.10">
    <property type="entry name" value="Transferase(Phosphotransferase) domain 1"/>
    <property type="match status" value="1"/>
</dbReference>
<dbReference type="PRINTS" id="PR00109">
    <property type="entry name" value="TYRKINASE"/>
</dbReference>
<organism evidence="15 16">
    <name type="scientific">Mesocestoides corti</name>
    <name type="common">Flatworm</name>
    <dbReference type="NCBI Taxonomy" id="53468"/>
    <lineage>
        <taxon>Eukaryota</taxon>
        <taxon>Metazoa</taxon>
        <taxon>Spiralia</taxon>
        <taxon>Lophotrochozoa</taxon>
        <taxon>Platyhelminthes</taxon>
        <taxon>Cestoda</taxon>
        <taxon>Eucestoda</taxon>
        <taxon>Cyclophyllidea</taxon>
        <taxon>Mesocestoididae</taxon>
        <taxon>Mesocestoides</taxon>
    </lineage>
</organism>
<evidence type="ECO:0000256" key="3">
    <source>
        <dbReference type="ARBA" id="ARBA00022729"/>
    </source>
</evidence>
<dbReference type="GO" id="GO:0005886">
    <property type="term" value="C:plasma membrane"/>
    <property type="evidence" value="ECO:0007669"/>
    <property type="project" value="TreeGrafter"/>
</dbReference>
<feature type="compositionally biased region" description="Basic and acidic residues" evidence="10">
    <location>
        <begin position="1087"/>
        <end position="1097"/>
    </location>
</feature>
<protein>
    <recommendedName>
        <fullName evidence="17">Protein kinase domain-containing protein</fullName>
    </recommendedName>
</protein>
<feature type="transmembrane region" description="Helical" evidence="11">
    <location>
        <begin position="920"/>
        <end position="942"/>
    </location>
</feature>
<dbReference type="SUPFAM" id="SSF56112">
    <property type="entry name" value="Protein kinase-like (PK-like)"/>
    <property type="match status" value="1"/>
</dbReference>
<dbReference type="InterPro" id="IPR000719">
    <property type="entry name" value="Prot_kinase_dom"/>
</dbReference>
<dbReference type="PROSITE" id="PS00109">
    <property type="entry name" value="PROTEIN_KINASE_TYR"/>
    <property type="match status" value="1"/>
</dbReference>
<keyword evidence="8" id="KW-0325">Glycoprotein</keyword>
<evidence type="ECO:0000256" key="6">
    <source>
        <dbReference type="ARBA" id="ARBA00023157"/>
    </source>
</evidence>
<dbReference type="GO" id="GO:0005524">
    <property type="term" value="F:ATP binding"/>
    <property type="evidence" value="ECO:0007669"/>
    <property type="project" value="InterPro"/>
</dbReference>
<dbReference type="InterPro" id="IPR013806">
    <property type="entry name" value="Kringle-like"/>
</dbReference>
<evidence type="ECO:0000259" key="14">
    <source>
        <dbReference type="PROSITE" id="PS50070"/>
    </source>
</evidence>
<dbReference type="OrthoDB" id="2431000at2759"/>
<dbReference type="InterPro" id="IPR008266">
    <property type="entry name" value="Tyr_kinase_AS"/>
</dbReference>
<dbReference type="InterPro" id="IPR000001">
    <property type="entry name" value="Kringle"/>
</dbReference>
<evidence type="ECO:0000313" key="15">
    <source>
        <dbReference type="EMBL" id="VDD74709.1"/>
    </source>
</evidence>
<evidence type="ECO:0000256" key="10">
    <source>
        <dbReference type="SAM" id="MobiDB-lite"/>
    </source>
</evidence>
<dbReference type="Proteomes" id="UP000267029">
    <property type="component" value="Unassembled WGS sequence"/>
</dbReference>
<feature type="transmembrane region" description="Helical" evidence="11">
    <location>
        <begin position="1270"/>
        <end position="1292"/>
    </location>
</feature>
<dbReference type="PANTHER" id="PTHR24416:SF349">
    <property type="entry name" value="TYROSINE-PROTEIN KINASE RYK"/>
    <property type="match status" value="1"/>
</dbReference>
<dbReference type="InterPro" id="IPR050122">
    <property type="entry name" value="RTK"/>
</dbReference>
<dbReference type="GO" id="GO:0043235">
    <property type="term" value="C:receptor complex"/>
    <property type="evidence" value="ECO:0007669"/>
    <property type="project" value="TreeGrafter"/>
</dbReference>
<keyword evidence="5 11" id="KW-0472">Membrane</keyword>